<evidence type="ECO:0000256" key="5">
    <source>
        <dbReference type="ARBA" id="ARBA00023136"/>
    </source>
</evidence>
<dbReference type="InterPro" id="IPR045069">
    <property type="entry name" value="MATE_euk"/>
</dbReference>
<dbReference type="GO" id="GO:0015297">
    <property type="term" value="F:antiporter activity"/>
    <property type="evidence" value="ECO:0007669"/>
    <property type="project" value="InterPro"/>
</dbReference>
<feature type="transmembrane region" description="Helical" evidence="6">
    <location>
        <begin position="144"/>
        <end position="166"/>
    </location>
</feature>
<feature type="transmembrane region" description="Helical" evidence="6">
    <location>
        <begin position="187"/>
        <end position="208"/>
    </location>
</feature>
<evidence type="ECO:0000256" key="2">
    <source>
        <dbReference type="ARBA" id="ARBA00010199"/>
    </source>
</evidence>
<accession>A0A8K1CJP8</accession>
<dbReference type="AlphaFoldDB" id="A0A8K1CJP8"/>
<dbReference type="OrthoDB" id="2126698at2759"/>
<evidence type="ECO:0000313" key="7">
    <source>
        <dbReference type="EMBL" id="TMW63668.1"/>
    </source>
</evidence>
<evidence type="ECO:0000256" key="3">
    <source>
        <dbReference type="ARBA" id="ARBA00022692"/>
    </source>
</evidence>
<dbReference type="GO" id="GO:0042910">
    <property type="term" value="F:xenobiotic transmembrane transporter activity"/>
    <property type="evidence" value="ECO:0007669"/>
    <property type="project" value="InterPro"/>
</dbReference>
<feature type="transmembrane region" description="Helical" evidence="6">
    <location>
        <begin position="259"/>
        <end position="279"/>
    </location>
</feature>
<feature type="transmembrane region" description="Helical" evidence="6">
    <location>
        <begin position="228"/>
        <end position="247"/>
    </location>
</feature>
<organism evidence="7 8">
    <name type="scientific">Pythium oligandrum</name>
    <name type="common">Mycoparasitic fungus</name>
    <dbReference type="NCBI Taxonomy" id="41045"/>
    <lineage>
        <taxon>Eukaryota</taxon>
        <taxon>Sar</taxon>
        <taxon>Stramenopiles</taxon>
        <taxon>Oomycota</taxon>
        <taxon>Peronosporomycetes</taxon>
        <taxon>Pythiales</taxon>
        <taxon>Pythiaceae</taxon>
        <taxon>Pythium</taxon>
    </lineage>
</organism>
<dbReference type="GO" id="GO:1990961">
    <property type="term" value="P:xenobiotic detoxification by transmembrane export across the plasma membrane"/>
    <property type="evidence" value="ECO:0007669"/>
    <property type="project" value="InterPro"/>
</dbReference>
<gene>
    <name evidence="7" type="ORF">Poli38472_002609</name>
</gene>
<feature type="transmembrane region" description="Helical" evidence="6">
    <location>
        <begin position="516"/>
        <end position="535"/>
    </location>
</feature>
<feature type="transmembrane region" description="Helical" evidence="6">
    <location>
        <begin position="285"/>
        <end position="306"/>
    </location>
</feature>
<name>A0A8K1CJP8_PYTOL</name>
<evidence type="ECO:0000256" key="1">
    <source>
        <dbReference type="ARBA" id="ARBA00004141"/>
    </source>
</evidence>
<dbReference type="GO" id="GO:0016020">
    <property type="term" value="C:membrane"/>
    <property type="evidence" value="ECO:0007669"/>
    <property type="project" value="UniProtKB-SubCell"/>
</dbReference>
<comment type="caution">
    <text evidence="7">The sequence shown here is derived from an EMBL/GenBank/DDBJ whole genome shotgun (WGS) entry which is preliminary data.</text>
</comment>
<evidence type="ECO:0008006" key="9">
    <source>
        <dbReference type="Google" id="ProtNLM"/>
    </source>
</evidence>
<proteinExistence type="inferred from homology"/>
<feature type="transmembrane region" description="Helical" evidence="6">
    <location>
        <begin position="455"/>
        <end position="472"/>
    </location>
</feature>
<feature type="transmembrane region" description="Helical" evidence="6">
    <location>
        <begin position="108"/>
        <end position="124"/>
    </location>
</feature>
<feature type="transmembrane region" description="Helical" evidence="6">
    <location>
        <begin position="411"/>
        <end position="435"/>
    </location>
</feature>
<feature type="transmembrane region" description="Helical" evidence="6">
    <location>
        <begin position="342"/>
        <end position="362"/>
    </location>
</feature>
<dbReference type="CDD" id="cd13132">
    <property type="entry name" value="MATE_eukaryotic"/>
    <property type="match status" value="1"/>
</dbReference>
<keyword evidence="8" id="KW-1185">Reference proteome</keyword>
<evidence type="ECO:0000256" key="6">
    <source>
        <dbReference type="SAM" id="Phobius"/>
    </source>
</evidence>
<keyword evidence="5 6" id="KW-0472">Membrane</keyword>
<comment type="subcellular location">
    <subcellularLocation>
        <location evidence="1">Membrane</location>
        <topology evidence="1">Multi-pass membrane protein</topology>
    </subcellularLocation>
</comment>
<protein>
    <recommendedName>
        <fullName evidence="9">Multidrug and toxic compound extrusion protein</fullName>
    </recommendedName>
</protein>
<feature type="transmembrane region" description="Helical" evidence="6">
    <location>
        <begin position="374"/>
        <end position="399"/>
    </location>
</feature>
<reference evidence="7" key="1">
    <citation type="submission" date="2019-03" db="EMBL/GenBank/DDBJ databases">
        <title>Long read genome sequence of the mycoparasitic Pythium oligandrum ATCC 38472 isolated from sugarbeet rhizosphere.</title>
        <authorList>
            <person name="Gaulin E."/>
        </authorList>
    </citation>
    <scope>NUCLEOTIDE SEQUENCE</scope>
    <source>
        <strain evidence="7">ATCC 38472_TT</strain>
    </source>
</reference>
<sequence length="564" mass="60686">MEIPRVAHDTLLHGLDEPLDQQLQQAVHDIGHGARIAEDDVRVTIDDVNYKSTEKTPLLMAGKRVVTVDSDLDLMALAMKLTEEEHQAVLEDARTSATDIVQDELKRIFAMCGPLVLAILMEQLPDTITMMMIGKSDPERSTELLAAMGLSGLFQMLLINGIVNGIGSALDTVCSQAFGGKRYAEMWLVIQAGVLMFTPTLIVVSVLYLNGDTILRAMGQDPALAETAWTFLFLSTLSLPLMMIYAIQRSMLQAQNITSPVAVSSAISYVLSIPAAYVLGFWTPLGYVGVAASTIINYVVKVLAIMPAIRNNAVFRETWPGWKLKEAAQLLFKLSRLGLSSILMATFQILGFTVVSVLVGYLPNPAVAITANSILIQSAAFAMTPMMALCISGAVRMGNALGAGQARRASLVSYTIIVLCISTAFVGMIIMMSAAGPITRTFTTDPETVEATTTLFLQAGIVIPAIGASYGVQSIFRACGEQWLCAKLNFVFILVIGAPLGLYFATELDSGITGLWMGNCVGFLGLAASAGVWAYRMSWEEMAHNARVNTHLHVEVTPSCAEAA</sequence>
<dbReference type="PANTHER" id="PTHR11206">
    <property type="entry name" value="MULTIDRUG RESISTANCE PROTEIN"/>
    <property type="match status" value="1"/>
</dbReference>
<dbReference type="EMBL" id="SPLM01000072">
    <property type="protein sequence ID" value="TMW63668.1"/>
    <property type="molecule type" value="Genomic_DNA"/>
</dbReference>
<dbReference type="Proteomes" id="UP000794436">
    <property type="component" value="Unassembled WGS sequence"/>
</dbReference>
<dbReference type="InterPro" id="IPR002528">
    <property type="entry name" value="MATE_fam"/>
</dbReference>
<evidence type="ECO:0000256" key="4">
    <source>
        <dbReference type="ARBA" id="ARBA00022989"/>
    </source>
</evidence>
<evidence type="ECO:0000313" key="8">
    <source>
        <dbReference type="Proteomes" id="UP000794436"/>
    </source>
</evidence>
<keyword evidence="4 6" id="KW-1133">Transmembrane helix</keyword>
<comment type="similarity">
    <text evidence="2">Belongs to the multi antimicrobial extrusion (MATE) (TC 2.A.66.1) family.</text>
</comment>
<keyword evidence="3 6" id="KW-0812">Transmembrane</keyword>
<feature type="transmembrane region" description="Helical" evidence="6">
    <location>
        <begin position="484"/>
        <end position="504"/>
    </location>
</feature>
<dbReference type="Pfam" id="PF01554">
    <property type="entry name" value="MatE"/>
    <property type="match status" value="2"/>
</dbReference>